<sequence length="325" mass="35304">MLSFLLSTAVMRPHRHHHYRVFPEANGASAVCTSSNGINIRNGPSTSNGILGAIGYGASVPVTGRSGDWWQVSYNGQTGYCYSEFVRVPGTVNANGGLFIRSGPGTGFGIVSSLANGASVQITNVRNNWFYVGNGWSSGDYITVGGNPAPAPGPSGGVITDSQMQRMGWSDYRLADLNACCSRFGITTSARIHHFISQCSHESGCGRYRREIASDADYEWRRDLGNIYAGDGPKYKGGGYIQLTGRANYQALATYLNDPNVINIGVDYVAENLPWTSAGYWWYRNGMNSLCDNGASVEQITRRVNGGYNGLESRRMYYNHACGIF</sequence>
<dbReference type="InterPro" id="IPR023346">
    <property type="entry name" value="Lysozyme-like_dom_sf"/>
</dbReference>
<evidence type="ECO:0000313" key="2">
    <source>
        <dbReference type="EMBL" id="EAY17494.1"/>
    </source>
</evidence>
<dbReference type="PANTHER" id="PTHR34408:SF1">
    <property type="entry name" value="GLYCOSYL HYDROLASE FAMILY 19 DOMAIN-CONTAINING PROTEIN HI_1415"/>
    <property type="match status" value="1"/>
</dbReference>
<feature type="domain" description="SH3b" evidence="1">
    <location>
        <begin position="27"/>
        <end position="90"/>
    </location>
</feature>
<dbReference type="PROSITE" id="PS51781">
    <property type="entry name" value="SH3B"/>
    <property type="match status" value="1"/>
</dbReference>
<dbReference type="VEuPathDB" id="TrichDB:TVAG_494360"/>
<dbReference type="Pfam" id="PF08239">
    <property type="entry name" value="SH3_3"/>
    <property type="match status" value="2"/>
</dbReference>
<dbReference type="Gene3D" id="2.30.30.40">
    <property type="entry name" value="SH3 Domains"/>
    <property type="match status" value="2"/>
</dbReference>
<dbReference type="InParanoid" id="A2DQ67"/>
<dbReference type="VEuPathDB" id="TrichDB:TVAGG3_0385510"/>
<dbReference type="SMR" id="A2DQ67"/>
<dbReference type="STRING" id="5722.A2DQ67"/>
<dbReference type="PANTHER" id="PTHR34408">
    <property type="entry name" value="FAMILY PROTEIN, PUTATIVE-RELATED"/>
    <property type="match status" value="1"/>
</dbReference>
<accession>A2DQ67</accession>
<dbReference type="SMART" id="SM00287">
    <property type="entry name" value="SH3b"/>
    <property type="match status" value="2"/>
</dbReference>
<dbReference type="RefSeq" id="XP_001329629.1">
    <property type="nucleotide sequence ID" value="XM_001329594.1"/>
</dbReference>
<organism evidence="2 3">
    <name type="scientific">Trichomonas vaginalis (strain ATCC PRA-98 / G3)</name>
    <dbReference type="NCBI Taxonomy" id="412133"/>
    <lineage>
        <taxon>Eukaryota</taxon>
        <taxon>Metamonada</taxon>
        <taxon>Parabasalia</taxon>
        <taxon>Trichomonadida</taxon>
        <taxon>Trichomonadidae</taxon>
        <taxon>Trichomonas</taxon>
    </lineage>
</organism>
<dbReference type="SUPFAM" id="SSF53955">
    <property type="entry name" value="Lysozyme-like"/>
    <property type="match status" value="1"/>
</dbReference>
<dbReference type="InterPro" id="IPR052354">
    <property type="entry name" value="Cell_Wall_Dynamics_Protein"/>
</dbReference>
<dbReference type="AlphaFoldDB" id="A2DQ67"/>
<evidence type="ECO:0000259" key="1">
    <source>
        <dbReference type="PROSITE" id="PS51781"/>
    </source>
</evidence>
<name>A2DQ67_TRIV3</name>
<protein>
    <submittedName>
        <fullName evidence="2">Lysozyme, putative</fullName>
    </submittedName>
</protein>
<dbReference type="InterPro" id="IPR003646">
    <property type="entry name" value="SH3-like_bac-type"/>
</dbReference>
<keyword evidence="3" id="KW-1185">Reference proteome</keyword>
<dbReference type="KEGG" id="tva:4775511"/>
<dbReference type="OrthoDB" id="5985073at2759"/>
<reference evidence="2" key="2">
    <citation type="journal article" date="2007" name="Science">
        <title>Draft genome sequence of the sexually transmitted pathogen Trichomonas vaginalis.</title>
        <authorList>
            <person name="Carlton J.M."/>
            <person name="Hirt R.P."/>
            <person name="Silva J.C."/>
            <person name="Delcher A.L."/>
            <person name="Schatz M."/>
            <person name="Zhao Q."/>
            <person name="Wortman J.R."/>
            <person name="Bidwell S.L."/>
            <person name="Alsmark U.C.M."/>
            <person name="Besteiro S."/>
            <person name="Sicheritz-Ponten T."/>
            <person name="Noel C.J."/>
            <person name="Dacks J.B."/>
            <person name="Foster P.G."/>
            <person name="Simillion C."/>
            <person name="Van de Peer Y."/>
            <person name="Miranda-Saavedra D."/>
            <person name="Barton G.J."/>
            <person name="Westrop G.D."/>
            <person name="Mueller S."/>
            <person name="Dessi D."/>
            <person name="Fiori P.L."/>
            <person name="Ren Q."/>
            <person name="Paulsen I."/>
            <person name="Zhang H."/>
            <person name="Bastida-Corcuera F.D."/>
            <person name="Simoes-Barbosa A."/>
            <person name="Brown M.T."/>
            <person name="Hayes R.D."/>
            <person name="Mukherjee M."/>
            <person name="Okumura C.Y."/>
            <person name="Schneider R."/>
            <person name="Smith A.J."/>
            <person name="Vanacova S."/>
            <person name="Villalvazo M."/>
            <person name="Haas B.J."/>
            <person name="Pertea M."/>
            <person name="Feldblyum T.V."/>
            <person name="Utterback T.R."/>
            <person name="Shu C.L."/>
            <person name="Osoegawa K."/>
            <person name="de Jong P.J."/>
            <person name="Hrdy I."/>
            <person name="Horvathova L."/>
            <person name="Zubacova Z."/>
            <person name="Dolezal P."/>
            <person name="Malik S.B."/>
            <person name="Logsdon J.M. Jr."/>
            <person name="Henze K."/>
            <person name="Gupta A."/>
            <person name="Wang C.C."/>
            <person name="Dunne R.L."/>
            <person name="Upcroft J.A."/>
            <person name="Upcroft P."/>
            <person name="White O."/>
            <person name="Salzberg S.L."/>
            <person name="Tang P."/>
            <person name="Chiu C.-H."/>
            <person name="Lee Y.-S."/>
            <person name="Embley T.M."/>
            <person name="Coombs G.H."/>
            <person name="Mottram J.C."/>
            <person name="Tachezy J."/>
            <person name="Fraser-Liggett C.M."/>
            <person name="Johnson P.J."/>
        </authorList>
    </citation>
    <scope>NUCLEOTIDE SEQUENCE [LARGE SCALE GENOMIC DNA]</scope>
    <source>
        <strain evidence="2">G3</strain>
    </source>
</reference>
<gene>
    <name evidence="2" type="ORF">TVAG_494360</name>
</gene>
<dbReference type="Proteomes" id="UP000001542">
    <property type="component" value="Unassembled WGS sequence"/>
</dbReference>
<reference evidence="2" key="1">
    <citation type="submission" date="2006-10" db="EMBL/GenBank/DDBJ databases">
        <authorList>
            <person name="Amadeo P."/>
            <person name="Zhao Q."/>
            <person name="Wortman J."/>
            <person name="Fraser-Liggett C."/>
            <person name="Carlton J."/>
        </authorList>
    </citation>
    <scope>NUCLEOTIDE SEQUENCE</scope>
    <source>
        <strain evidence="2">G3</strain>
    </source>
</reference>
<dbReference type="EMBL" id="DS113230">
    <property type="protein sequence ID" value="EAY17494.1"/>
    <property type="molecule type" value="Genomic_DNA"/>
</dbReference>
<dbReference type="Gene3D" id="1.10.530.10">
    <property type="match status" value="1"/>
</dbReference>
<proteinExistence type="predicted"/>
<evidence type="ECO:0000313" key="3">
    <source>
        <dbReference type="Proteomes" id="UP000001542"/>
    </source>
</evidence>